<dbReference type="Gene3D" id="3.40.800.10">
    <property type="entry name" value="Ureohydrolase domain"/>
    <property type="match status" value="1"/>
</dbReference>
<dbReference type="PANTHER" id="PTHR11358">
    <property type="entry name" value="ARGINASE/AGMATINASE"/>
    <property type="match status" value="1"/>
</dbReference>
<dbReference type="SUPFAM" id="SSF52768">
    <property type="entry name" value="Arginase/deacetylase"/>
    <property type="match status" value="1"/>
</dbReference>
<dbReference type="GO" id="GO:0008783">
    <property type="term" value="F:agmatinase activity"/>
    <property type="evidence" value="ECO:0007669"/>
    <property type="project" value="TreeGrafter"/>
</dbReference>
<keyword evidence="1 3" id="KW-0479">Metal-binding</keyword>
<proteinExistence type="inferred from homology"/>
<dbReference type="PIRSF" id="PIRSF036979">
    <property type="entry name" value="Arginase"/>
    <property type="match status" value="1"/>
</dbReference>
<dbReference type="InterPro" id="IPR023696">
    <property type="entry name" value="Ureohydrolase_dom_sf"/>
</dbReference>
<keyword evidence="3" id="KW-0464">Manganese</keyword>
<evidence type="ECO:0000256" key="4">
    <source>
        <dbReference type="PROSITE-ProRule" id="PRU00742"/>
    </source>
</evidence>
<dbReference type="CDD" id="cd09988">
    <property type="entry name" value="Formimidoylglutamase"/>
    <property type="match status" value="1"/>
</dbReference>
<dbReference type="PANTHER" id="PTHR11358:SF26">
    <property type="entry name" value="GUANIDINO ACID HYDROLASE, MITOCHONDRIAL"/>
    <property type="match status" value="1"/>
</dbReference>
<feature type="binding site" evidence="3">
    <location>
        <position position="255"/>
    </location>
    <ligand>
        <name>Mn(2+)</name>
        <dbReference type="ChEBI" id="CHEBI:29035"/>
        <label>1</label>
    </ligand>
</feature>
<dbReference type="GO" id="GO:0033389">
    <property type="term" value="P:putrescine biosynthetic process from arginine, via agmatine"/>
    <property type="evidence" value="ECO:0007669"/>
    <property type="project" value="TreeGrafter"/>
</dbReference>
<dbReference type="EnsemblBacteria" id="ACZ18471">
    <property type="protein sequence ID" value="ACZ18471"/>
    <property type="gene ID" value="Taci_0232"/>
</dbReference>
<dbReference type="eggNOG" id="COG0010">
    <property type="taxonomic scope" value="Bacteria"/>
</dbReference>
<dbReference type="OrthoDB" id="9788689at2"/>
<name>D1B868_THEAS</name>
<feature type="binding site" evidence="3">
    <location>
        <position position="163"/>
    </location>
    <ligand>
        <name>Mn(2+)</name>
        <dbReference type="ChEBI" id="CHEBI:29035"/>
        <label>1</label>
    </ligand>
</feature>
<evidence type="ECO:0000256" key="2">
    <source>
        <dbReference type="ARBA" id="ARBA00022801"/>
    </source>
</evidence>
<comment type="cofactor">
    <cofactor evidence="3">
        <name>Mn(2+)</name>
        <dbReference type="ChEBI" id="CHEBI:29035"/>
    </cofactor>
    <text evidence="3">Binds 2 manganese ions per subunit.</text>
</comment>
<keyword evidence="2" id="KW-0378">Hydrolase</keyword>
<feature type="binding site" evidence="3">
    <location>
        <position position="161"/>
    </location>
    <ligand>
        <name>Mn(2+)</name>
        <dbReference type="ChEBI" id="CHEBI:29035"/>
        <label>1</label>
    </ligand>
</feature>
<dbReference type="KEGG" id="tai:Taci_0232"/>
<sequence length="328" mass="36263">MDLLTPPDRGLFFTKEDPKDPRMGELVIPVDQSFGDRVVSEFDAVIIGMPEDRGVRANRGREGARLAPDEVRRHFYKLTPGFGPSLSELKIGDLGNVKVEGMTLDEAHGALRWVVRWVSSMGIIPIVIGGGHDNSYPGLYGLSEGLKLGEGELGVVNVDQHLDVRDLSWGGVTSGTPFYRSLEEMPTRCLRGRNFVEYAIQEGHNSPYYYEWLCERHATVMTFDEVQGRPMETFIRALQIAGRGTRAIAVSVDIDSVRSTDAPGASAVSPNGLSSHELNKIAYLAGRSYKVKYLDVMEISPPLDQDGRTASLGADVIFRFLKGMCERR</sequence>
<evidence type="ECO:0000256" key="1">
    <source>
        <dbReference type="ARBA" id="ARBA00022723"/>
    </source>
</evidence>
<dbReference type="AlphaFoldDB" id="D1B868"/>
<dbReference type="EMBL" id="CP001818">
    <property type="protein sequence ID" value="ACZ18471.1"/>
    <property type="molecule type" value="Genomic_DNA"/>
</dbReference>
<protein>
    <submittedName>
        <fullName evidence="5">Arginase/agmatinase/formiminoglutamase</fullName>
    </submittedName>
</protein>
<evidence type="ECO:0000256" key="3">
    <source>
        <dbReference type="PIRSR" id="PIRSR036979-1"/>
    </source>
</evidence>
<evidence type="ECO:0000313" key="6">
    <source>
        <dbReference type="Proteomes" id="UP000002030"/>
    </source>
</evidence>
<dbReference type="GO" id="GO:0046872">
    <property type="term" value="F:metal ion binding"/>
    <property type="evidence" value="ECO:0007669"/>
    <property type="project" value="UniProtKB-KW"/>
</dbReference>
<organism evidence="5 6">
    <name type="scientific">Thermanaerovibrio acidaminovorans (strain ATCC 49978 / DSM 6589 / Su883)</name>
    <name type="common">Selenomonas acidaminovorans</name>
    <dbReference type="NCBI Taxonomy" id="525903"/>
    <lineage>
        <taxon>Bacteria</taxon>
        <taxon>Thermotogati</taxon>
        <taxon>Synergistota</taxon>
        <taxon>Synergistia</taxon>
        <taxon>Synergistales</taxon>
        <taxon>Synergistaceae</taxon>
        <taxon>Thermanaerovibrio</taxon>
    </lineage>
</organism>
<dbReference type="HOGENOM" id="CLU_039478_2_0_0"/>
<feature type="binding site" evidence="3">
    <location>
        <position position="159"/>
    </location>
    <ligand>
        <name>Mn(2+)</name>
        <dbReference type="ChEBI" id="CHEBI:29035"/>
        <label>1</label>
    </ligand>
</feature>
<keyword evidence="6" id="KW-1185">Reference proteome</keyword>
<reference evidence="5 6" key="1">
    <citation type="journal article" date="2009" name="Stand. Genomic Sci.">
        <title>Complete genome sequence of Thermanaerovibrio acidaminovorans type strain (Su883).</title>
        <authorList>
            <person name="Chovatia M."/>
            <person name="Sikorski J."/>
            <person name="Schroder M."/>
            <person name="Lapidus A."/>
            <person name="Nolan M."/>
            <person name="Tice H."/>
            <person name="Glavina Del Rio T."/>
            <person name="Copeland A."/>
            <person name="Cheng J.F."/>
            <person name="Lucas S."/>
            <person name="Chen F."/>
            <person name="Bruce D."/>
            <person name="Goodwin L."/>
            <person name="Pitluck S."/>
            <person name="Ivanova N."/>
            <person name="Mavromatis K."/>
            <person name="Ovchinnikova G."/>
            <person name="Pati A."/>
            <person name="Chen A."/>
            <person name="Palaniappan K."/>
            <person name="Land M."/>
            <person name="Hauser L."/>
            <person name="Chang Y.J."/>
            <person name="Jeffries C.D."/>
            <person name="Chain P."/>
            <person name="Saunders E."/>
            <person name="Detter J.C."/>
            <person name="Brettin T."/>
            <person name="Rohde M."/>
            <person name="Goker M."/>
            <person name="Spring S."/>
            <person name="Bristow J."/>
            <person name="Markowitz V."/>
            <person name="Hugenholtz P."/>
            <person name="Kyrpides N.C."/>
            <person name="Klenk H.P."/>
            <person name="Eisen J.A."/>
        </authorList>
    </citation>
    <scope>NUCLEOTIDE SEQUENCE [LARGE SCALE GENOMIC DNA]</scope>
    <source>
        <strain evidence="6">ATCC 49978 / DSM 6589 / Su883</strain>
    </source>
</reference>
<dbReference type="Pfam" id="PF00491">
    <property type="entry name" value="Arginase"/>
    <property type="match status" value="1"/>
</dbReference>
<feature type="binding site" evidence="3">
    <location>
        <position position="253"/>
    </location>
    <ligand>
        <name>Mn(2+)</name>
        <dbReference type="ChEBI" id="CHEBI:29035"/>
        <label>1</label>
    </ligand>
</feature>
<dbReference type="STRING" id="525903.Taci_0232"/>
<evidence type="ECO:0000313" key="5">
    <source>
        <dbReference type="EMBL" id="ACZ18471.1"/>
    </source>
</evidence>
<dbReference type="InterPro" id="IPR006035">
    <property type="entry name" value="Ureohydrolase"/>
</dbReference>
<accession>D1B868</accession>
<dbReference type="PROSITE" id="PS51409">
    <property type="entry name" value="ARGINASE_2"/>
    <property type="match status" value="1"/>
</dbReference>
<gene>
    <name evidence="5" type="ordered locus">Taci_0232</name>
</gene>
<feature type="binding site" evidence="3">
    <location>
        <position position="132"/>
    </location>
    <ligand>
        <name>Mn(2+)</name>
        <dbReference type="ChEBI" id="CHEBI:29035"/>
        <label>1</label>
    </ligand>
</feature>
<dbReference type="Proteomes" id="UP000002030">
    <property type="component" value="Chromosome"/>
</dbReference>
<comment type="similarity">
    <text evidence="4">Belongs to the arginase family.</text>
</comment>